<dbReference type="GO" id="GO:0006310">
    <property type="term" value="P:DNA recombination"/>
    <property type="evidence" value="ECO:0007669"/>
    <property type="project" value="InterPro"/>
</dbReference>
<dbReference type="Pfam" id="PF17768">
    <property type="entry name" value="RecJ_OB"/>
    <property type="match status" value="1"/>
</dbReference>
<dbReference type="AlphaFoldDB" id="C0D7W5"/>
<dbReference type="EMBL" id="ACCJ01000441">
    <property type="protein sequence ID" value="EEG52576.1"/>
    <property type="molecule type" value="Genomic_DNA"/>
</dbReference>
<sequence length="578" mass="64768">MGEQMIESKWMLHAKKADFNEIGMRFHISPVTARIIRNRDVVGEEAIGRYLFGSVEQMYDPRLLPDMERAVEILEGKIAAGARIRIVGDYDIDGVCSTYILYRGLKRLGAAVDYEIPDRVKDGYGINESIIRAASADGVDTILTCDNGIAAVSQFELAKELGMTAVITDHHDIQTVEDGEGGERDLLPPADALVNPKRRDSRYPNGAICGAMVAYKLIQVMYERAGVPGDEWLEMLEFAAIATVGDVMKLQDENRIVVKEGLKRLGISKNLGIRKLIEKNNLDPKAISAYHIGFVIGPCLNAGGRLQTAKLALSLLLCEDEGEADRLALELKELNDQRKDMTQQGVDQAVELVEERYLNDKVLVVFLPDCHESLAGIVAGRIRERYCKPTLILTRSEDGAKGSGRSIEAYHMFNALVEVKDLLTKFGGHPMAAGFSLPEDKVDEFRRRLNENAKLTEEDFIPKIWIDVAMPFEYINESLIEELELLEPFGQGNEKPQFAQKGMVIRSSRVMGKNRNVVKLNLVNERGRAMDAVVFTDGDEFVAEMGRSRMMDVIYYPSVNEYNGNRTLQLVVKNWKFR</sequence>
<evidence type="ECO:0000313" key="9">
    <source>
        <dbReference type="EMBL" id="EEG52576.1"/>
    </source>
</evidence>
<dbReference type="SUPFAM" id="SSF64182">
    <property type="entry name" value="DHH phosphoesterases"/>
    <property type="match status" value="1"/>
</dbReference>
<name>C0D7W5_9FIRM</name>
<evidence type="ECO:0000259" key="6">
    <source>
        <dbReference type="Pfam" id="PF01368"/>
    </source>
</evidence>
<comment type="similarity">
    <text evidence="1">Belongs to the RecJ family.</text>
</comment>
<dbReference type="GO" id="GO:0008409">
    <property type="term" value="F:5'-3' exonuclease activity"/>
    <property type="evidence" value="ECO:0007669"/>
    <property type="project" value="InterPro"/>
</dbReference>
<organism evidence="9 10">
    <name type="scientific">[Clostridium] asparagiforme DSM 15981</name>
    <dbReference type="NCBI Taxonomy" id="518636"/>
    <lineage>
        <taxon>Bacteria</taxon>
        <taxon>Bacillati</taxon>
        <taxon>Bacillota</taxon>
        <taxon>Clostridia</taxon>
        <taxon>Lachnospirales</taxon>
        <taxon>Lachnospiraceae</taxon>
        <taxon>Enterocloster</taxon>
    </lineage>
</organism>
<dbReference type="Gene3D" id="3.90.1640.30">
    <property type="match status" value="1"/>
</dbReference>
<feature type="domain" description="RecJ OB" evidence="8">
    <location>
        <begin position="466"/>
        <end position="573"/>
    </location>
</feature>
<dbReference type="InterPro" id="IPR004610">
    <property type="entry name" value="RecJ"/>
</dbReference>
<dbReference type="GO" id="GO:0006281">
    <property type="term" value="P:DNA repair"/>
    <property type="evidence" value="ECO:0007669"/>
    <property type="project" value="InterPro"/>
</dbReference>
<evidence type="ECO:0000259" key="8">
    <source>
        <dbReference type="Pfam" id="PF17768"/>
    </source>
</evidence>
<dbReference type="PANTHER" id="PTHR30255:SF2">
    <property type="entry name" value="SINGLE-STRANDED-DNA-SPECIFIC EXONUCLEASE RECJ"/>
    <property type="match status" value="1"/>
</dbReference>
<dbReference type="GO" id="GO:0003676">
    <property type="term" value="F:nucleic acid binding"/>
    <property type="evidence" value="ECO:0007669"/>
    <property type="project" value="InterPro"/>
</dbReference>
<evidence type="ECO:0000259" key="7">
    <source>
        <dbReference type="Pfam" id="PF02272"/>
    </source>
</evidence>
<keyword evidence="5 9" id="KW-0269">Exonuclease</keyword>
<evidence type="ECO:0000256" key="5">
    <source>
        <dbReference type="ARBA" id="ARBA00022839"/>
    </source>
</evidence>
<dbReference type="NCBIfam" id="TIGR00644">
    <property type="entry name" value="recJ"/>
    <property type="match status" value="1"/>
</dbReference>
<evidence type="ECO:0000313" key="10">
    <source>
        <dbReference type="Proteomes" id="UP000004756"/>
    </source>
</evidence>
<dbReference type="InterPro" id="IPR003156">
    <property type="entry name" value="DHHA1_dom"/>
</dbReference>
<gene>
    <name evidence="9" type="primary">recJ</name>
    <name evidence="9" type="ORF">CLOSTASPAR_05362</name>
</gene>
<dbReference type="Proteomes" id="UP000004756">
    <property type="component" value="Unassembled WGS sequence"/>
</dbReference>
<reference evidence="9 10" key="1">
    <citation type="submission" date="2009-01" db="EMBL/GenBank/DDBJ databases">
        <authorList>
            <person name="Fulton L."/>
            <person name="Clifton S."/>
            <person name="Fulton B."/>
            <person name="Xu J."/>
            <person name="Minx P."/>
            <person name="Pepin K.H."/>
            <person name="Johnson M."/>
            <person name="Bhonagiri V."/>
            <person name="Nash W.E."/>
            <person name="Mardis E.R."/>
            <person name="Wilson R.K."/>
        </authorList>
    </citation>
    <scope>NUCLEOTIDE SEQUENCE [LARGE SCALE GENOMIC DNA]</scope>
    <source>
        <strain evidence="9 10">DSM 15981</strain>
    </source>
</reference>
<feature type="domain" description="DHHA1" evidence="7">
    <location>
        <begin position="359"/>
        <end position="453"/>
    </location>
</feature>
<dbReference type="InterPro" id="IPR041122">
    <property type="entry name" value="RecJ_OB"/>
</dbReference>
<proteinExistence type="inferred from homology"/>
<keyword evidence="4 9" id="KW-0378">Hydrolase</keyword>
<protein>
    <recommendedName>
        <fullName evidence="2">Single-stranded-DNA-specific exonuclease RecJ</fullName>
    </recommendedName>
</protein>
<dbReference type="InterPro" id="IPR001667">
    <property type="entry name" value="DDH_dom"/>
</dbReference>
<evidence type="ECO:0000256" key="3">
    <source>
        <dbReference type="ARBA" id="ARBA00022722"/>
    </source>
</evidence>
<dbReference type="HOGENOM" id="CLU_009736_5_2_9"/>
<reference evidence="9 10" key="2">
    <citation type="submission" date="2009-02" db="EMBL/GenBank/DDBJ databases">
        <title>Draft genome sequence of Clostridium asparagiforme (DSM 15981).</title>
        <authorList>
            <person name="Sudarsanam P."/>
            <person name="Ley R."/>
            <person name="Guruge J."/>
            <person name="Turnbaugh P.J."/>
            <person name="Mahowald M."/>
            <person name="Liep D."/>
            <person name="Gordon J."/>
        </authorList>
    </citation>
    <scope>NUCLEOTIDE SEQUENCE [LARGE SCALE GENOMIC DNA]</scope>
    <source>
        <strain evidence="9 10">DSM 15981</strain>
    </source>
</reference>
<accession>C0D7W5</accession>
<keyword evidence="10" id="KW-1185">Reference proteome</keyword>
<evidence type="ECO:0000256" key="4">
    <source>
        <dbReference type="ARBA" id="ARBA00022801"/>
    </source>
</evidence>
<keyword evidence="3" id="KW-0540">Nuclease</keyword>
<evidence type="ECO:0000256" key="1">
    <source>
        <dbReference type="ARBA" id="ARBA00005915"/>
    </source>
</evidence>
<dbReference type="Pfam" id="PF02272">
    <property type="entry name" value="DHHA1"/>
    <property type="match status" value="1"/>
</dbReference>
<comment type="caution">
    <text evidence="9">The sequence shown here is derived from an EMBL/GenBank/DDBJ whole genome shotgun (WGS) entry which is preliminary data.</text>
</comment>
<dbReference type="Gene3D" id="3.10.310.30">
    <property type="match status" value="1"/>
</dbReference>
<dbReference type="Pfam" id="PF01368">
    <property type="entry name" value="DHH"/>
    <property type="match status" value="1"/>
</dbReference>
<dbReference type="InterPro" id="IPR038763">
    <property type="entry name" value="DHH_sf"/>
</dbReference>
<feature type="domain" description="DDH" evidence="6">
    <location>
        <begin position="83"/>
        <end position="228"/>
    </location>
</feature>
<evidence type="ECO:0000256" key="2">
    <source>
        <dbReference type="ARBA" id="ARBA00019841"/>
    </source>
</evidence>
<dbReference type="InterPro" id="IPR051673">
    <property type="entry name" value="SSDNA_exonuclease_RecJ"/>
</dbReference>
<dbReference type="PANTHER" id="PTHR30255">
    <property type="entry name" value="SINGLE-STRANDED-DNA-SPECIFIC EXONUCLEASE RECJ"/>
    <property type="match status" value="1"/>
</dbReference>